<dbReference type="InterPro" id="IPR026660">
    <property type="entry name" value="PRA-CH"/>
</dbReference>
<feature type="binding site" evidence="11">
    <location>
        <position position="247"/>
    </location>
    <ligand>
        <name>Mg(2+)</name>
        <dbReference type="ChEBI" id="CHEBI:18420"/>
    </ligand>
</feature>
<dbReference type="GO" id="GO:0004635">
    <property type="term" value="F:phosphoribosyl-AMP cyclohydrolase activity"/>
    <property type="evidence" value="ECO:0007669"/>
    <property type="project" value="UniProtKB-UniRule"/>
</dbReference>
<evidence type="ECO:0000256" key="9">
    <source>
        <dbReference type="ARBA" id="ARBA00022801"/>
    </source>
</evidence>
<comment type="similarity">
    <text evidence="6">In the N-terminal section; belongs to the PRA-CH family.</text>
</comment>
<keyword evidence="11" id="KW-0862">Zinc</keyword>
<comment type="function">
    <text evidence="11">Catalyzes the hydrolysis of the adenine ring of phosphoribosyl-AMP.</text>
</comment>
<evidence type="ECO:0000256" key="3">
    <source>
        <dbReference type="ARBA" id="ARBA00005169"/>
    </source>
</evidence>
<dbReference type="InterPro" id="IPR002496">
    <property type="entry name" value="PRib_AMP_CycHydrolase_dom"/>
</dbReference>
<dbReference type="FunFam" id="3.10.20.810:FF:000001">
    <property type="entry name" value="Histidine biosynthesis bifunctional protein HisIE"/>
    <property type="match status" value="1"/>
</dbReference>
<comment type="catalytic activity">
    <reaction evidence="1 11">
        <text>1-(5-phospho-beta-D-ribosyl)-5'-AMP + H2O = 1-(5-phospho-beta-D-ribosyl)-5-[(5-phospho-beta-D-ribosylamino)methylideneamino]imidazole-4-carboxamide</text>
        <dbReference type="Rhea" id="RHEA:20049"/>
        <dbReference type="ChEBI" id="CHEBI:15377"/>
        <dbReference type="ChEBI" id="CHEBI:58435"/>
        <dbReference type="ChEBI" id="CHEBI:59457"/>
        <dbReference type="EC" id="3.5.4.19"/>
    </reaction>
</comment>
<dbReference type="HAMAP" id="MF_01021">
    <property type="entry name" value="HisI"/>
    <property type="match status" value="1"/>
</dbReference>
<evidence type="ECO:0000256" key="6">
    <source>
        <dbReference type="ARBA" id="ARBA00008299"/>
    </source>
</evidence>
<dbReference type="EMBL" id="CP001848">
    <property type="protein sequence ID" value="ADB16693.1"/>
    <property type="molecule type" value="Genomic_DNA"/>
</dbReference>
<dbReference type="NCBIfam" id="NF000768">
    <property type="entry name" value="PRK00051.1"/>
    <property type="match status" value="1"/>
</dbReference>
<comment type="pathway">
    <text evidence="4">Amino-acid biosynthesis; L-histidine biosynthesis; L-histidine from 5-phospho-alpha-D-ribose 1-diphosphate: step 2/9.</text>
</comment>
<sequence>MPVSESFRRLALQQLSRYAPQVTDRSMFGGVGIYSRGKMFALLAGDSLFLKAGPEDRATFVAAGLPPFQPFGEGGVTLHYYEIPLDWLESGNALEPWVALALEAAATAGTMKKTARKSTPASPSVAKKSVAKKSAAKQAPQKRATTKAIPSRASSKSLTTAESTIPLEGEGPDFSRGEQRLLPAIAQDHATGEVLMMAWMNEESFAETMATGRAVYYSRSRGKLWRKGEESGHMQTVHGVYVDCDADTILLKVSQVGAACHEGFRSCFFRQVTPLGLTVVAERLVEPASVYKNPKSHAKSTVKPAPRKKK</sequence>
<comment type="similarity">
    <text evidence="11">Belongs to the PRA-CH family.</text>
</comment>
<evidence type="ECO:0000256" key="4">
    <source>
        <dbReference type="ARBA" id="ARBA00005204"/>
    </source>
</evidence>
<dbReference type="EC" id="3.5.4.19" evidence="11"/>
<comment type="cofactor">
    <cofactor evidence="11">
        <name>Mg(2+)</name>
        <dbReference type="ChEBI" id="CHEBI:18420"/>
    </cofactor>
    <text evidence="11">Binds 1 Mg(2+) ion per subunit.</text>
</comment>
<comment type="subunit">
    <text evidence="11">Homodimer.</text>
</comment>
<keyword evidence="7 11" id="KW-0963">Cytoplasm</keyword>
<dbReference type="InterPro" id="IPR038019">
    <property type="entry name" value="PRib_AMP_CycHydrolase_sf"/>
</dbReference>
<evidence type="ECO:0000313" key="15">
    <source>
        <dbReference type="EMBL" id="ADB16693.1"/>
    </source>
</evidence>
<evidence type="ECO:0000256" key="5">
    <source>
        <dbReference type="ARBA" id="ARBA00007731"/>
    </source>
</evidence>
<feature type="domain" description="TfoX N-terminal" evidence="14">
    <location>
        <begin position="14"/>
        <end position="105"/>
    </location>
</feature>
<dbReference type="KEGG" id="psl:Psta_2019"/>
<dbReference type="OrthoDB" id="9795769at2"/>
<feature type="domain" description="Phosphoribosyl-AMP cyclohydrolase" evidence="13">
    <location>
        <begin position="196"/>
        <end position="269"/>
    </location>
</feature>
<dbReference type="eggNOG" id="COG3070">
    <property type="taxonomic scope" value="Bacteria"/>
</dbReference>
<keyword evidence="8 11" id="KW-0028">Amino-acid biosynthesis</keyword>
<name>D2R0U5_PIRSD</name>
<dbReference type="Gene3D" id="3.10.20.810">
    <property type="entry name" value="Phosphoribosyl-AMP cyclohydrolase"/>
    <property type="match status" value="1"/>
</dbReference>
<dbReference type="InterPro" id="IPR007076">
    <property type="entry name" value="TfoX_N"/>
</dbReference>
<organism evidence="15 16">
    <name type="scientific">Pirellula staleyi (strain ATCC 27377 / DSM 6068 / ICPB 4128)</name>
    <name type="common">Pirella staleyi</name>
    <dbReference type="NCBI Taxonomy" id="530564"/>
    <lineage>
        <taxon>Bacteria</taxon>
        <taxon>Pseudomonadati</taxon>
        <taxon>Planctomycetota</taxon>
        <taxon>Planctomycetia</taxon>
        <taxon>Pirellulales</taxon>
        <taxon>Pirellulaceae</taxon>
        <taxon>Pirellula</taxon>
    </lineage>
</organism>
<feature type="binding site" evidence="11">
    <location>
        <position position="245"/>
    </location>
    <ligand>
        <name>Mg(2+)</name>
        <dbReference type="ChEBI" id="CHEBI:18420"/>
    </ligand>
</feature>
<proteinExistence type="inferred from homology"/>
<feature type="region of interest" description="Disordered" evidence="12">
    <location>
        <begin position="112"/>
        <end position="176"/>
    </location>
</feature>
<feature type="binding site" evidence="11">
    <location>
        <position position="267"/>
    </location>
    <ligand>
        <name>Zn(2+)</name>
        <dbReference type="ChEBI" id="CHEBI:29105"/>
        <note>ligand shared between dimeric partners</note>
    </ligand>
</feature>
<reference evidence="15 16" key="1">
    <citation type="journal article" date="2009" name="Stand. Genomic Sci.">
        <title>Complete genome sequence of Pirellula staleyi type strain (ATCC 27377).</title>
        <authorList>
            <person name="Clum A."/>
            <person name="Tindall B.J."/>
            <person name="Sikorski J."/>
            <person name="Ivanova N."/>
            <person name="Mavrommatis K."/>
            <person name="Lucas S."/>
            <person name="Glavina del Rio T."/>
            <person name="Nolan M."/>
            <person name="Chen F."/>
            <person name="Tice H."/>
            <person name="Pitluck S."/>
            <person name="Cheng J.F."/>
            <person name="Chertkov O."/>
            <person name="Brettin T."/>
            <person name="Han C."/>
            <person name="Detter J.C."/>
            <person name="Kuske C."/>
            <person name="Bruce D."/>
            <person name="Goodwin L."/>
            <person name="Ovchinikova G."/>
            <person name="Pati A."/>
            <person name="Mikhailova N."/>
            <person name="Chen A."/>
            <person name="Palaniappan K."/>
            <person name="Land M."/>
            <person name="Hauser L."/>
            <person name="Chang Y.J."/>
            <person name="Jeffries C.D."/>
            <person name="Chain P."/>
            <person name="Rohde M."/>
            <person name="Goker M."/>
            <person name="Bristow J."/>
            <person name="Eisen J.A."/>
            <person name="Markowitz V."/>
            <person name="Hugenholtz P."/>
            <person name="Kyrpides N.C."/>
            <person name="Klenk H.P."/>
            <person name="Lapidus A."/>
        </authorList>
    </citation>
    <scope>NUCLEOTIDE SEQUENCE [LARGE SCALE GENOMIC DNA]</scope>
    <source>
        <strain evidence="16">ATCC 27377 / DSM 6068 / ICPB 4128</strain>
    </source>
</reference>
<dbReference type="PANTHER" id="PTHR42945">
    <property type="entry name" value="HISTIDINE BIOSYNTHESIS BIFUNCTIONAL PROTEIN"/>
    <property type="match status" value="1"/>
</dbReference>
<feature type="binding site" evidence="11">
    <location>
        <position position="244"/>
    </location>
    <ligand>
        <name>Zn(2+)</name>
        <dbReference type="ChEBI" id="CHEBI:29105"/>
        <note>ligand shared between dimeric partners</note>
    </ligand>
</feature>
<dbReference type="PANTHER" id="PTHR42945:SF1">
    <property type="entry name" value="HISTIDINE BIOSYNTHESIS BIFUNCTIONAL PROTEIN HIS7"/>
    <property type="match status" value="1"/>
</dbReference>
<dbReference type="GO" id="GO:0005737">
    <property type="term" value="C:cytoplasm"/>
    <property type="evidence" value="ECO:0007669"/>
    <property type="project" value="UniProtKB-SubCell"/>
</dbReference>
<comment type="cofactor">
    <cofactor evidence="11">
        <name>Zn(2+)</name>
        <dbReference type="ChEBI" id="CHEBI:29105"/>
    </cofactor>
    <text evidence="11">Binds 1 zinc ion per subunit.</text>
</comment>
<dbReference type="Pfam" id="PF01502">
    <property type="entry name" value="PRA-CH"/>
    <property type="match status" value="1"/>
</dbReference>
<evidence type="ECO:0000259" key="14">
    <source>
        <dbReference type="Pfam" id="PF04993"/>
    </source>
</evidence>
<evidence type="ECO:0000256" key="7">
    <source>
        <dbReference type="ARBA" id="ARBA00022490"/>
    </source>
</evidence>
<gene>
    <name evidence="11" type="primary">hisI</name>
    <name evidence="15" type="ordered locus">Psta_2019</name>
</gene>
<comment type="subcellular location">
    <subcellularLocation>
        <location evidence="11">Cytoplasm</location>
    </subcellularLocation>
</comment>
<dbReference type="Proteomes" id="UP000001887">
    <property type="component" value="Chromosome"/>
</dbReference>
<keyword evidence="16" id="KW-1185">Reference proteome</keyword>
<comment type="pathway">
    <text evidence="3 11">Amino-acid biosynthesis; L-histidine biosynthesis; L-histidine from 5-phospho-alpha-D-ribose 1-diphosphate: step 3/9.</text>
</comment>
<comment type="catalytic activity">
    <reaction evidence="2">
        <text>1-(5-phospho-beta-D-ribosyl)-ATP + H2O = 1-(5-phospho-beta-D-ribosyl)-5'-AMP + diphosphate + H(+)</text>
        <dbReference type="Rhea" id="RHEA:22828"/>
        <dbReference type="ChEBI" id="CHEBI:15377"/>
        <dbReference type="ChEBI" id="CHEBI:15378"/>
        <dbReference type="ChEBI" id="CHEBI:33019"/>
        <dbReference type="ChEBI" id="CHEBI:59457"/>
        <dbReference type="ChEBI" id="CHEBI:73183"/>
        <dbReference type="EC" id="3.6.1.31"/>
    </reaction>
</comment>
<dbReference type="SUPFAM" id="SSF159894">
    <property type="entry name" value="YgaC/TfoX-N like"/>
    <property type="match status" value="1"/>
</dbReference>
<feature type="binding site" evidence="11">
    <location>
        <position position="243"/>
    </location>
    <ligand>
        <name>Mg(2+)</name>
        <dbReference type="ChEBI" id="CHEBI:18420"/>
    </ligand>
</feature>
<dbReference type="STRING" id="530564.Psta_2019"/>
<feature type="binding site" evidence="11">
    <location>
        <position position="260"/>
    </location>
    <ligand>
        <name>Zn(2+)</name>
        <dbReference type="ChEBI" id="CHEBI:29105"/>
        <note>ligand shared between dimeric partners</note>
    </ligand>
</feature>
<dbReference type="Pfam" id="PF04993">
    <property type="entry name" value="TfoX_N"/>
    <property type="match status" value="1"/>
</dbReference>
<evidence type="ECO:0000256" key="12">
    <source>
        <dbReference type="SAM" id="MobiDB-lite"/>
    </source>
</evidence>
<dbReference type="GO" id="GO:0000105">
    <property type="term" value="P:L-histidine biosynthetic process"/>
    <property type="evidence" value="ECO:0007669"/>
    <property type="project" value="UniProtKB-UniRule"/>
</dbReference>
<dbReference type="eggNOG" id="COG0139">
    <property type="taxonomic scope" value="Bacteria"/>
</dbReference>
<evidence type="ECO:0000259" key="13">
    <source>
        <dbReference type="Pfam" id="PF01502"/>
    </source>
</evidence>
<accession>D2R0U5</accession>
<dbReference type="HOGENOM" id="CLU_896747_0_0_0"/>
<feature type="compositionally biased region" description="Polar residues" evidence="12">
    <location>
        <begin position="152"/>
        <end position="163"/>
    </location>
</feature>
<dbReference type="Gene3D" id="3.30.1460.30">
    <property type="entry name" value="YgaC/TfoX-N like chaperone"/>
    <property type="match status" value="1"/>
</dbReference>
<protein>
    <recommendedName>
        <fullName evidence="11">Phosphoribosyl-AMP cyclohydrolase</fullName>
        <shortName evidence="11">PRA-CH</shortName>
        <ecNumber evidence="11">3.5.4.19</ecNumber>
    </recommendedName>
</protein>
<keyword evidence="11" id="KW-0479">Metal-binding</keyword>
<evidence type="ECO:0000256" key="8">
    <source>
        <dbReference type="ARBA" id="ARBA00022605"/>
    </source>
</evidence>
<dbReference type="GO" id="GO:0008270">
    <property type="term" value="F:zinc ion binding"/>
    <property type="evidence" value="ECO:0007669"/>
    <property type="project" value="UniProtKB-UniRule"/>
</dbReference>
<evidence type="ECO:0000256" key="2">
    <source>
        <dbReference type="ARBA" id="ARBA00001460"/>
    </source>
</evidence>
<evidence type="ECO:0000313" key="16">
    <source>
        <dbReference type="Proteomes" id="UP000001887"/>
    </source>
</evidence>
<dbReference type="AlphaFoldDB" id="D2R0U5"/>
<dbReference type="GO" id="GO:0000287">
    <property type="term" value="F:magnesium ion binding"/>
    <property type="evidence" value="ECO:0007669"/>
    <property type="project" value="UniProtKB-UniRule"/>
</dbReference>
<keyword evidence="11" id="KW-0460">Magnesium</keyword>
<evidence type="ECO:0000256" key="10">
    <source>
        <dbReference type="ARBA" id="ARBA00023102"/>
    </source>
</evidence>
<comment type="similarity">
    <text evidence="5">In the C-terminal section; belongs to the PRA-PH family.</text>
</comment>
<keyword evidence="9 11" id="KW-0378">Hydrolase</keyword>
<evidence type="ECO:0000256" key="1">
    <source>
        <dbReference type="ARBA" id="ARBA00000024"/>
    </source>
</evidence>
<dbReference type="UniPathway" id="UPA00031">
    <property type="reaction ID" value="UER00008"/>
</dbReference>
<evidence type="ECO:0000256" key="11">
    <source>
        <dbReference type="HAMAP-Rule" id="MF_01021"/>
    </source>
</evidence>
<keyword evidence="10 11" id="KW-0368">Histidine biosynthesis</keyword>
<dbReference type="SUPFAM" id="SSF141734">
    <property type="entry name" value="HisI-like"/>
    <property type="match status" value="1"/>
</dbReference>
<dbReference type="GO" id="GO:0004636">
    <property type="term" value="F:phosphoribosyl-ATP diphosphatase activity"/>
    <property type="evidence" value="ECO:0007669"/>
    <property type="project" value="UniProtKB-EC"/>
</dbReference>